<dbReference type="AlphaFoldDB" id="A0A7V5NZU2"/>
<dbReference type="PANTHER" id="PTHR14359:SF6">
    <property type="entry name" value="PHOSPHOPANTOTHENOYLCYSTEINE DECARBOXYLASE"/>
    <property type="match status" value="1"/>
</dbReference>
<evidence type="ECO:0000256" key="1">
    <source>
        <dbReference type="ARBA" id="ARBA00022793"/>
    </source>
</evidence>
<organism evidence="6">
    <name type="scientific">Thermodesulfatator atlanticus</name>
    <dbReference type="NCBI Taxonomy" id="501497"/>
    <lineage>
        <taxon>Bacteria</taxon>
        <taxon>Pseudomonadati</taxon>
        <taxon>Thermodesulfobacteriota</taxon>
        <taxon>Thermodesulfobacteria</taxon>
        <taxon>Thermodesulfobacteriales</taxon>
        <taxon>Thermodesulfatatoraceae</taxon>
        <taxon>Thermodesulfatator</taxon>
    </lineage>
</organism>
<dbReference type="EC" id="4.1.1.36" evidence="3"/>
<comment type="caution">
    <text evidence="6">The sequence shown here is derived from an EMBL/GenBank/DDBJ whole genome shotgun (WGS) entry which is preliminary data.</text>
</comment>
<keyword evidence="3 6" id="KW-0436">Ligase</keyword>
<dbReference type="NCBIfam" id="TIGR00521">
    <property type="entry name" value="coaBC_dfp"/>
    <property type="match status" value="1"/>
</dbReference>
<keyword evidence="3" id="KW-0285">Flavoprotein</keyword>
<dbReference type="GO" id="GO:0004632">
    <property type="term" value="F:phosphopantothenate--cysteine ligase activity"/>
    <property type="evidence" value="ECO:0007669"/>
    <property type="project" value="UniProtKB-EC"/>
</dbReference>
<sequence length="400" mass="43136">LTGKRILLGVCGGIAAYKAPNLLRLLQKKGAVLRVILTSGAEAFITPLTFEALCGEKVFTQRDFLAPPPGLIPHTELGRFAEAILVVPATASFLASLARGDAQSLLVATILASEARVLICPAMNHHMWAHPAVQENVERIKGFGYEVLSPGEGELACGEAGPGRLPPEEVIVSYLERLVAPKDFAGKKVLVTAGPTREFIDLVRFLSNRSSGKMGVALAQAAWCRGAEVTLIHGPLSFTPPPFLKRVPVTSAEEMKEAVLTHFKDADLLLMAAAVADYRPEKALPGKLKKDQPALSLRLVRTPDILLAVKEVKRPGQLVVGFAAEEGERLSVEAERKLKEKGLDLIVANDITREDTGFEADTNEVLILSRSGRQTRIPLASKEEVAWRILDAVKECGGGR</sequence>
<dbReference type="GO" id="GO:0071513">
    <property type="term" value="C:phosphopantothenoylcysteine decarboxylase complex"/>
    <property type="evidence" value="ECO:0007669"/>
    <property type="project" value="TreeGrafter"/>
</dbReference>
<name>A0A7V5NZU2_9BACT</name>
<comment type="pathway">
    <text evidence="3">Cofactor biosynthesis; coenzyme A biosynthesis; CoA from (R)-pantothenate: step 2/5.</text>
</comment>
<keyword evidence="2 3" id="KW-0456">Lyase</keyword>
<comment type="pathway">
    <text evidence="3">Cofactor biosynthesis; coenzyme A biosynthesis; CoA from (R)-pantothenate: step 3/5.</text>
</comment>
<keyword evidence="1 3" id="KW-0210">Decarboxylase</keyword>
<comment type="catalytic activity">
    <reaction evidence="3">
        <text>N-[(R)-4-phosphopantothenoyl]-L-cysteine + H(+) = (R)-4'-phosphopantetheine + CO2</text>
        <dbReference type="Rhea" id="RHEA:16793"/>
        <dbReference type="ChEBI" id="CHEBI:15378"/>
        <dbReference type="ChEBI" id="CHEBI:16526"/>
        <dbReference type="ChEBI" id="CHEBI:59458"/>
        <dbReference type="ChEBI" id="CHEBI:61723"/>
        <dbReference type="EC" id="4.1.1.36"/>
    </reaction>
</comment>
<dbReference type="Pfam" id="PF02441">
    <property type="entry name" value="Flavoprotein"/>
    <property type="match status" value="1"/>
</dbReference>
<accession>A0A7V5NZU2</accession>
<dbReference type="GO" id="GO:0015941">
    <property type="term" value="P:pantothenate catabolic process"/>
    <property type="evidence" value="ECO:0007669"/>
    <property type="project" value="InterPro"/>
</dbReference>
<dbReference type="Gene3D" id="3.40.50.10300">
    <property type="entry name" value="CoaB-like"/>
    <property type="match status" value="1"/>
</dbReference>
<dbReference type="PANTHER" id="PTHR14359">
    <property type="entry name" value="HOMO-OLIGOMERIC FLAVIN CONTAINING CYS DECARBOXYLASE FAMILY"/>
    <property type="match status" value="1"/>
</dbReference>
<evidence type="ECO:0000313" key="6">
    <source>
        <dbReference type="EMBL" id="HHI97039.1"/>
    </source>
</evidence>
<comment type="function">
    <text evidence="3">Catalyzes two steps in the biosynthesis of coenzyme A. In the first step cysteine is conjugated to 4'-phosphopantothenate to form 4-phosphopantothenoylcysteine, in the latter compound is decarboxylated to form 4'-phosphopantotheine.</text>
</comment>
<dbReference type="InterPro" id="IPR005252">
    <property type="entry name" value="CoaBC"/>
</dbReference>
<dbReference type="GO" id="GO:0010181">
    <property type="term" value="F:FMN binding"/>
    <property type="evidence" value="ECO:0007669"/>
    <property type="project" value="InterPro"/>
</dbReference>
<dbReference type="HAMAP" id="MF_02225">
    <property type="entry name" value="CoaBC"/>
    <property type="match status" value="1"/>
</dbReference>
<dbReference type="GO" id="GO:0004633">
    <property type="term" value="F:phosphopantothenoylcysteine decarboxylase activity"/>
    <property type="evidence" value="ECO:0007669"/>
    <property type="project" value="UniProtKB-EC"/>
</dbReference>
<gene>
    <name evidence="6" type="primary">coaBC</name>
    <name evidence="6" type="ORF">ENJ96_04230</name>
</gene>
<dbReference type="InterPro" id="IPR003382">
    <property type="entry name" value="Flavoprotein"/>
</dbReference>
<dbReference type="InterPro" id="IPR007085">
    <property type="entry name" value="DNA/pantothenate-metab_flavo_C"/>
</dbReference>
<feature type="non-terminal residue" evidence="6">
    <location>
        <position position="1"/>
    </location>
</feature>
<dbReference type="EMBL" id="DROK01000128">
    <property type="protein sequence ID" value="HHI97039.1"/>
    <property type="molecule type" value="Genomic_DNA"/>
</dbReference>
<dbReference type="SUPFAM" id="SSF52507">
    <property type="entry name" value="Homo-oligomeric flavin-containing Cys decarboxylases, HFCD"/>
    <property type="match status" value="1"/>
</dbReference>
<evidence type="ECO:0000259" key="5">
    <source>
        <dbReference type="Pfam" id="PF04127"/>
    </source>
</evidence>
<feature type="domain" description="DNA/pantothenate metabolism flavoprotein C-terminal" evidence="5">
    <location>
        <begin position="185"/>
        <end position="395"/>
    </location>
</feature>
<protein>
    <recommendedName>
        <fullName evidence="3">Coenzyme A biosynthesis bifunctional protein CoaBC</fullName>
        <ecNumber evidence="3">4.1.1.36</ecNumber>
        <ecNumber evidence="3">6.3.2.5</ecNumber>
    </recommendedName>
    <alternativeName>
        <fullName evidence="3">DNA/pantothenate metabolism flavoprotein</fullName>
    </alternativeName>
</protein>
<comment type="catalytic activity">
    <reaction evidence="3">
        <text>(R)-4'-phosphopantothenate + L-cysteine + CTP = N-[(R)-4-phosphopantothenoyl]-L-cysteine + CMP + diphosphate + H(+)</text>
        <dbReference type="Rhea" id="RHEA:19397"/>
        <dbReference type="ChEBI" id="CHEBI:10986"/>
        <dbReference type="ChEBI" id="CHEBI:15378"/>
        <dbReference type="ChEBI" id="CHEBI:33019"/>
        <dbReference type="ChEBI" id="CHEBI:35235"/>
        <dbReference type="ChEBI" id="CHEBI:37563"/>
        <dbReference type="ChEBI" id="CHEBI:59458"/>
        <dbReference type="ChEBI" id="CHEBI:60377"/>
        <dbReference type="EC" id="6.3.2.5"/>
    </reaction>
</comment>
<dbReference type="InterPro" id="IPR035929">
    <property type="entry name" value="CoaB-like_sf"/>
</dbReference>
<evidence type="ECO:0000256" key="2">
    <source>
        <dbReference type="ARBA" id="ARBA00023239"/>
    </source>
</evidence>
<feature type="domain" description="Flavoprotein" evidence="4">
    <location>
        <begin position="4"/>
        <end position="166"/>
    </location>
</feature>
<proteinExistence type="inferred from homology"/>
<dbReference type="UniPathway" id="UPA00241">
    <property type="reaction ID" value="UER00353"/>
</dbReference>
<evidence type="ECO:0000256" key="3">
    <source>
        <dbReference type="RuleBase" id="RU364078"/>
    </source>
</evidence>
<comment type="cofactor">
    <cofactor evidence="3">
        <name>FMN</name>
        <dbReference type="ChEBI" id="CHEBI:58210"/>
    </cofactor>
</comment>
<dbReference type="Gene3D" id="3.40.50.1950">
    <property type="entry name" value="Flavin prenyltransferase-like"/>
    <property type="match status" value="1"/>
</dbReference>
<dbReference type="Proteomes" id="UP000886101">
    <property type="component" value="Unassembled WGS sequence"/>
</dbReference>
<evidence type="ECO:0000259" key="4">
    <source>
        <dbReference type="Pfam" id="PF02441"/>
    </source>
</evidence>
<dbReference type="SUPFAM" id="SSF102645">
    <property type="entry name" value="CoaB-like"/>
    <property type="match status" value="1"/>
</dbReference>
<dbReference type="GO" id="GO:0015937">
    <property type="term" value="P:coenzyme A biosynthetic process"/>
    <property type="evidence" value="ECO:0007669"/>
    <property type="project" value="UniProtKB-UniPathway"/>
</dbReference>
<dbReference type="InterPro" id="IPR036551">
    <property type="entry name" value="Flavin_trans-like"/>
</dbReference>
<comment type="similarity">
    <text evidence="3">In the N-terminal section; belongs to the HFCD (homo-oligomeric flavin containing Cys decarboxylase) superfamily.</text>
</comment>
<dbReference type="EC" id="6.3.2.5" evidence="3"/>
<reference evidence="6" key="1">
    <citation type="journal article" date="2020" name="mSystems">
        <title>Genome- and Community-Level Interaction Insights into Carbon Utilization and Element Cycling Functions of Hydrothermarchaeota in Hydrothermal Sediment.</title>
        <authorList>
            <person name="Zhou Z."/>
            <person name="Liu Y."/>
            <person name="Xu W."/>
            <person name="Pan J."/>
            <person name="Luo Z.H."/>
            <person name="Li M."/>
        </authorList>
    </citation>
    <scope>NUCLEOTIDE SEQUENCE [LARGE SCALE GENOMIC DNA]</scope>
    <source>
        <strain evidence="6">HyVt-533</strain>
    </source>
</reference>
<comment type="similarity">
    <text evidence="3">In the C-terminal section; belongs to the PPC synthetase family.</text>
</comment>
<dbReference type="Pfam" id="PF04127">
    <property type="entry name" value="DFP"/>
    <property type="match status" value="1"/>
</dbReference>
<keyword evidence="3" id="KW-0288">FMN</keyword>